<evidence type="ECO:0000256" key="6">
    <source>
        <dbReference type="SAM" id="Phobius"/>
    </source>
</evidence>
<dbReference type="InterPro" id="IPR000160">
    <property type="entry name" value="GGDEF_dom"/>
</dbReference>
<dbReference type="PROSITE" id="PS50887">
    <property type="entry name" value="GGDEF"/>
    <property type="match status" value="1"/>
</dbReference>
<sequence>MKIYNRSNKFFLVIISFLFIAFVSLFFIGRSLSNFYEDEIEIYKKNLEHSTVQQSFTIENYLKHNMALLKGAANTFMFDKNLTNDEIIEITKNIQKLTEFDRVFLVKKNGEAVFSTGDIINISDRDYFQNITTAKNKIEEVKDGVFDKDINLVITSVPIIKDNEVQGAVCGTYKMSTFSSAVYNNVKDENGFVLLLNSSQEFLLNFSTKDKEINEKNMWDFLSVVEVKGPNGIEKIKEDIFNSKSGFLEYSYKGNEEFAYYTPLGINNWYVISITSTIEAQKRLEYIEQLLYDLSIKVLIAFILGIIPVIYFNKKVKEELELDREIFYIAMDKTSNIVFEYDKNKKTILFKNTVTENHSVSRMLDEEKTLKGIPESLIENNFICEESISEYLKMFEKISSPNVKSVSGVMRVNNNGHRTWERLSLTNIVGKNKKIVRTVGVVENITEEKENEFLLFTEKQYREVLLEDNETTYEINISKNIISLLNDSTKKRNYDEYLEDFTREQIYPDDIENVKKICSRENMIRLYSEGKSEFKVDYRIKDKNGNFKWEECKVRLIKKLDTEELKGIVLVKDISNMKQLIEISEKDSLTLLYNRRTTKLAVDEILRKKLEGKSQFHAFLILDLDNFKMLNDKFGHMKGDSVLQEVAAKLTEYFGKNGIIGRLGGDEFIVFVKNLVSINDLKNTLNNILEDINITYTIEEISVTISTSIGIALAPKDGNSFQELYKKSDIALYYVKNNKKNGYSFYKS</sequence>
<dbReference type="EMBL" id="LS483487">
    <property type="protein sequence ID" value="SQJ01253.1"/>
    <property type="molecule type" value="Genomic_DNA"/>
</dbReference>
<feature type="transmembrane region" description="Helical" evidence="6">
    <location>
        <begin position="290"/>
        <end position="312"/>
    </location>
</feature>
<dbReference type="Proteomes" id="UP000249008">
    <property type="component" value="Chromosome 1"/>
</dbReference>
<evidence type="ECO:0000256" key="3">
    <source>
        <dbReference type="ARBA" id="ARBA00022692"/>
    </source>
</evidence>
<protein>
    <submittedName>
        <fullName evidence="8">Cyclic di-GMP phosphodiesterase Gmr</fullName>
        <ecNumber evidence="8">3.1.4.52</ecNumber>
    </submittedName>
</protein>
<dbReference type="GO" id="GO:0005886">
    <property type="term" value="C:plasma membrane"/>
    <property type="evidence" value="ECO:0007669"/>
    <property type="project" value="UniProtKB-SubCell"/>
</dbReference>
<gene>
    <name evidence="8" type="primary">gmr_5</name>
    <name evidence="8" type="ORF">NCTC12112_01163</name>
</gene>
<evidence type="ECO:0000256" key="4">
    <source>
        <dbReference type="ARBA" id="ARBA00022989"/>
    </source>
</evidence>
<dbReference type="SMART" id="SM00267">
    <property type="entry name" value="GGDEF"/>
    <property type="match status" value="1"/>
</dbReference>
<organism evidence="8 9">
    <name type="scientific">Fusobacterium ulcerans</name>
    <dbReference type="NCBI Taxonomy" id="861"/>
    <lineage>
        <taxon>Bacteria</taxon>
        <taxon>Fusobacteriati</taxon>
        <taxon>Fusobacteriota</taxon>
        <taxon>Fusobacteriia</taxon>
        <taxon>Fusobacteriales</taxon>
        <taxon>Fusobacteriaceae</taxon>
        <taxon>Fusobacterium</taxon>
    </lineage>
</organism>
<name>A0AAX2J8Z8_9FUSO</name>
<dbReference type="PANTHER" id="PTHR44757">
    <property type="entry name" value="DIGUANYLATE CYCLASE DGCP"/>
    <property type="match status" value="1"/>
</dbReference>
<evidence type="ECO:0000256" key="5">
    <source>
        <dbReference type="ARBA" id="ARBA00023136"/>
    </source>
</evidence>
<dbReference type="InterPro" id="IPR043128">
    <property type="entry name" value="Rev_trsase/Diguanyl_cyclase"/>
</dbReference>
<dbReference type="InterPro" id="IPR052155">
    <property type="entry name" value="Biofilm_reg_signaling"/>
</dbReference>
<comment type="subcellular location">
    <subcellularLocation>
        <location evidence="1">Cell membrane</location>
        <topology evidence="1">Multi-pass membrane protein</topology>
    </subcellularLocation>
</comment>
<dbReference type="InterPro" id="IPR033479">
    <property type="entry name" value="dCache_1"/>
</dbReference>
<dbReference type="AlphaFoldDB" id="A0AAX2J8Z8"/>
<dbReference type="KEGG" id="ful:C4N20_12995"/>
<evidence type="ECO:0000259" key="7">
    <source>
        <dbReference type="PROSITE" id="PS50887"/>
    </source>
</evidence>
<keyword evidence="8" id="KW-0378">Hydrolase</keyword>
<dbReference type="PANTHER" id="PTHR44757:SF2">
    <property type="entry name" value="BIOFILM ARCHITECTURE MAINTENANCE PROTEIN MBAA"/>
    <property type="match status" value="1"/>
</dbReference>
<dbReference type="Pfam" id="PF00990">
    <property type="entry name" value="GGDEF"/>
    <property type="match status" value="1"/>
</dbReference>
<dbReference type="Gene3D" id="3.30.450.20">
    <property type="entry name" value="PAS domain"/>
    <property type="match status" value="2"/>
</dbReference>
<dbReference type="GO" id="GO:0071111">
    <property type="term" value="F:cyclic-guanylate-specific phosphodiesterase activity"/>
    <property type="evidence" value="ECO:0007669"/>
    <property type="project" value="UniProtKB-EC"/>
</dbReference>
<evidence type="ECO:0000313" key="8">
    <source>
        <dbReference type="EMBL" id="SQJ01253.1"/>
    </source>
</evidence>
<dbReference type="EC" id="3.1.4.52" evidence="8"/>
<evidence type="ECO:0000256" key="1">
    <source>
        <dbReference type="ARBA" id="ARBA00004651"/>
    </source>
</evidence>
<keyword evidence="3 6" id="KW-0812">Transmembrane</keyword>
<dbReference type="NCBIfam" id="TIGR00254">
    <property type="entry name" value="GGDEF"/>
    <property type="match status" value="1"/>
</dbReference>
<dbReference type="InterPro" id="IPR029787">
    <property type="entry name" value="Nucleotide_cyclase"/>
</dbReference>
<reference evidence="8 9" key="1">
    <citation type="submission" date="2018-06" db="EMBL/GenBank/DDBJ databases">
        <authorList>
            <consortium name="Pathogen Informatics"/>
            <person name="Doyle S."/>
        </authorList>
    </citation>
    <scope>NUCLEOTIDE SEQUENCE [LARGE SCALE GENOMIC DNA]</scope>
    <source>
        <strain evidence="8 9">NCTC12112</strain>
    </source>
</reference>
<dbReference type="CDD" id="cd01949">
    <property type="entry name" value="GGDEF"/>
    <property type="match status" value="1"/>
</dbReference>
<evidence type="ECO:0000256" key="2">
    <source>
        <dbReference type="ARBA" id="ARBA00022475"/>
    </source>
</evidence>
<dbReference type="SUPFAM" id="SSF55073">
    <property type="entry name" value="Nucleotide cyclase"/>
    <property type="match status" value="1"/>
</dbReference>
<keyword evidence="5 6" id="KW-0472">Membrane</keyword>
<proteinExistence type="predicted"/>
<keyword evidence="4 6" id="KW-1133">Transmembrane helix</keyword>
<keyword evidence="2" id="KW-1003">Cell membrane</keyword>
<evidence type="ECO:0000313" key="9">
    <source>
        <dbReference type="Proteomes" id="UP000249008"/>
    </source>
</evidence>
<dbReference type="Pfam" id="PF02743">
    <property type="entry name" value="dCache_1"/>
    <property type="match status" value="1"/>
</dbReference>
<accession>A0AAX2J8Z8</accession>
<feature type="domain" description="GGDEF" evidence="7">
    <location>
        <begin position="615"/>
        <end position="748"/>
    </location>
</feature>
<dbReference type="Gene3D" id="3.30.70.270">
    <property type="match status" value="1"/>
</dbReference>